<sequence length="304" mass="33139">MAKLKPSGALKRIMQEVMEMEAEMEKPNCMFAAKPLETDVFEWHFSIKGPELTSFEGGVYHGRILLPAEYPFKPPEIIMLTPNGRFECGARICLSVTSFHNETWQPSWGIRTILTALIAFMPTNSTGLGALQYPDDHRRQLAKASARWKCLACGAHPYGDIMKNAVVETGESSETAASAMPSAEIVDVEDSAVNGDNATHEVEGENEREAEESLAQTLRQETVGAPLPSAVPGPRPDAPRIPELHVGDVQAVVEGQHMHAVVAPAPVEMADKETKLLYLAYALVFAIVAIMARRAFILAGVSMN</sequence>
<gene>
    <name evidence="3" type="ORF">RMAR0315_LOCUS1402</name>
</gene>
<dbReference type="AlphaFoldDB" id="A0A7S0BEW3"/>
<keyword evidence="1" id="KW-1133">Transmembrane helix</keyword>
<dbReference type="EMBL" id="HBEK01002473">
    <property type="protein sequence ID" value="CAD8391427.1"/>
    <property type="molecule type" value="Transcribed_RNA"/>
</dbReference>
<keyword evidence="1" id="KW-0472">Membrane</keyword>
<organism evidence="3">
    <name type="scientific">Rhodosorus marinus</name>
    <dbReference type="NCBI Taxonomy" id="101924"/>
    <lineage>
        <taxon>Eukaryota</taxon>
        <taxon>Rhodophyta</taxon>
        <taxon>Stylonematophyceae</taxon>
        <taxon>Stylonematales</taxon>
        <taxon>Stylonemataceae</taxon>
        <taxon>Rhodosorus</taxon>
    </lineage>
</organism>
<dbReference type="InterPro" id="IPR050113">
    <property type="entry name" value="Ub_conjugating_enzyme"/>
</dbReference>
<dbReference type="FunFam" id="3.10.110.10:FF:000086">
    <property type="entry name" value="Ubiquitin-conjugating enzyme E2 J1"/>
    <property type="match status" value="1"/>
</dbReference>
<name>A0A7S0BEW3_9RHOD</name>
<protein>
    <recommendedName>
        <fullName evidence="2">UBC core domain-containing protein</fullName>
    </recommendedName>
</protein>
<evidence type="ECO:0000256" key="1">
    <source>
        <dbReference type="SAM" id="Phobius"/>
    </source>
</evidence>
<dbReference type="PROSITE" id="PS50127">
    <property type="entry name" value="UBC_2"/>
    <property type="match status" value="1"/>
</dbReference>
<evidence type="ECO:0000259" key="2">
    <source>
        <dbReference type="PROSITE" id="PS50127"/>
    </source>
</evidence>
<feature type="domain" description="UBC core" evidence="2">
    <location>
        <begin position="8"/>
        <end position="164"/>
    </location>
</feature>
<dbReference type="CDD" id="cd23799">
    <property type="entry name" value="UBCc_UBE2J"/>
    <property type="match status" value="1"/>
</dbReference>
<dbReference type="SUPFAM" id="SSF54495">
    <property type="entry name" value="UBC-like"/>
    <property type="match status" value="1"/>
</dbReference>
<dbReference type="InterPro" id="IPR016135">
    <property type="entry name" value="UBQ-conjugating_enzyme/RWD"/>
</dbReference>
<dbReference type="Pfam" id="PF00179">
    <property type="entry name" value="UQ_con"/>
    <property type="match status" value="1"/>
</dbReference>
<evidence type="ECO:0000313" key="3">
    <source>
        <dbReference type="EMBL" id="CAD8391427.1"/>
    </source>
</evidence>
<dbReference type="Gene3D" id="3.10.110.10">
    <property type="entry name" value="Ubiquitin Conjugating Enzyme"/>
    <property type="match status" value="1"/>
</dbReference>
<dbReference type="SMART" id="SM00212">
    <property type="entry name" value="UBCc"/>
    <property type="match status" value="1"/>
</dbReference>
<reference evidence="3" key="1">
    <citation type="submission" date="2021-01" db="EMBL/GenBank/DDBJ databases">
        <authorList>
            <person name="Corre E."/>
            <person name="Pelletier E."/>
            <person name="Niang G."/>
            <person name="Scheremetjew M."/>
            <person name="Finn R."/>
            <person name="Kale V."/>
            <person name="Holt S."/>
            <person name="Cochrane G."/>
            <person name="Meng A."/>
            <person name="Brown T."/>
            <person name="Cohen L."/>
        </authorList>
    </citation>
    <scope>NUCLEOTIDE SEQUENCE</scope>
    <source>
        <strain evidence="3">UTEX LB 2760</strain>
    </source>
</reference>
<dbReference type="PANTHER" id="PTHR24067">
    <property type="entry name" value="UBIQUITIN-CONJUGATING ENZYME E2"/>
    <property type="match status" value="1"/>
</dbReference>
<dbReference type="InterPro" id="IPR000608">
    <property type="entry name" value="UBC"/>
</dbReference>
<feature type="transmembrane region" description="Helical" evidence="1">
    <location>
        <begin position="276"/>
        <end position="296"/>
    </location>
</feature>
<proteinExistence type="predicted"/>
<accession>A0A7S0BEW3</accession>
<keyword evidence="1" id="KW-0812">Transmembrane</keyword>